<dbReference type="InterPro" id="IPR053139">
    <property type="entry name" value="Surface_bspA-like"/>
</dbReference>
<dbReference type="Proteomes" id="UP001311730">
    <property type="component" value="Unassembled WGS sequence"/>
</dbReference>
<accession>A0ABU5ZB09</accession>
<dbReference type="Gene3D" id="3.80.10.10">
    <property type="entry name" value="Ribonuclease Inhibitor"/>
    <property type="match status" value="2"/>
</dbReference>
<dbReference type="EMBL" id="JAYKBW010000016">
    <property type="protein sequence ID" value="MEB3076158.1"/>
    <property type="molecule type" value="Genomic_DNA"/>
</dbReference>
<dbReference type="InterPro" id="IPR026906">
    <property type="entry name" value="LRR_5"/>
</dbReference>
<proteinExistence type="predicted"/>
<dbReference type="RefSeq" id="WP_323984208.1">
    <property type="nucleotide sequence ID" value="NZ_JAYKBW010000016.1"/>
</dbReference>
<name>A0ABU5ZB09_9FLAO</name>
<organism evidence="1 2">
    <name type="scientific">Capnocytophaga gingivalis</name>
    <dbReference type="NCBI Taxonomy" id="1017"/>
    <lineage>
        <taxon>Bacteria</taxon>
        <taxon>Pseudomonadati</taxon>
        <taxon>Bacteroidota</taxon>
        <taxon>Flavobacteriia</taxon>
        <taxon>Flavobacteriales</taxon>
        <taxon>Flavobacteriaceae</taxon>
        <taxon>Capnocytophaga</taxon>
    </lineage>
</organism>
<evidence type="ECO:0000313" key="2">
    <source>
        <dbReference type="Proteomes" id="UP001311730"/>
    </source>
</evidence>
<evidence type="ECO:0000313" key="1">
    <source>
        <dbReference type="EMBL" id="MEB3076158.1"/>
    </source>
</evidence>
<protein>
    <submittedName>
        <fullName evidence="1">Leucine-rich repeat domain-containing protein</fullName>
    </submittedName>
</protein>
<dbReference type="Pfam" id="PF13306">
    <property type="entry name" value="LRR_5"/>
    <property type="match status" value="1"/>
</dbReference>
<keyword evidence="2" id="KW-1185">Reference proteome</keyword>
<reference evidence="1 2" key="1">
    <citation type="submission" date="2023-12" db="EMBL/GenBank/DDBJ databases">
        <title>Genomic sequences of Capnocytophaga and Parvimonas strains.</title>
        <authorList>
            <person name="Watt R.M."/>
            <person name="Wang M."/>
            <person name="Yang T."/>
            <person name="Tong W.M."/>
        </authorList>
    </citation>
    <scope>NUCLEOTIDE SEQUENCE [LARGE SCALE GENOMIC DNA]</scope>
    <source>
        <strain evidence="1 2">CCUG 13096</strain>
    </source>
</reference>
<dbReference type="PANTHER" id="PTHR45661:SF3">
    <property type="entry name" value="IG-LIKE DOMAIN-CONTAINING PROTEIN"/>
    <property type="match status" value="1"/>
</dbReference>
<gene>
    <name evidence="1" type="ORF">VJJ08_12760</name>
</gene>
<comment type="caution">
    <text evidence="1">The sequence shown here is derived from an EMBL/GenBank/DDBJ whole genome shotgun (WGS) entry which is preliminary data.</text>
</comment>
<dbReference type="PANTHER" id="PTHR45661">
    <property type="entry name" value="SURFACE ANTIGEN"/>
    <property type="match status" value="1"/>
</dbReference>
<dbReference type="InterPro" id="IPR032675">
    <property type="entry name" value="LRR_dom_sf"/>
</dbReference>
<sequence length="336" mass="37192">MKNISIIVILLFTISLFTQCKKDDPIQPLNDFSLSQNSVSLTKDSQQKITITSGNGEYTLTQSEESKKVAQTSISSDKKEIVIKAITEGKISVEITDVLAKKSASLEISIFSKVTPQDYELSQDKKTLIKWKGTHTKSLDMNIIEALKGVTNIGEEAFSRNKNIELVVLPKALTSMADQVFMDCSNLKSVSIPDTVTSIGRGAFGDCTKLAEVQLPKGLTEIPDTFFYGCKSLTKITIPEGVQSVGYNAFEQTLIKEIIFPAALKTLDTDVVAWCEKLEKIVFKGATAPTIDYSSLKRKVENPPLKIYVPKGKKQTYINSSEEWKDLEELIVENNS</sequence>
<dbReference type="SUPFAM" id="SSF52058">
    <property type="entry name" value="L domain-like"/>
    <property type="match status" value="1"/>
</dbReference>